<dbReference type="SUPFAM" id="SSF53254">
    <property type="entry name" value="Phosphoglycerate mutase-like"/>
    <property type="match status" value="1"/>
</dbReference>
<evidence type="ECO:0000313" key="7">
    <source>
        <dbReference type="Proteomes" id="UP001629392"/>
    </source>
</evidence>
<keyword evidence="7" id="KW-1185">Reference proteome</keyword>
<organism evidence="6 7">
    <name type="scientific">Paraburkholderia strydomiana</name>
    <dbReference type="NCBI Taxonomy" id="1245417"/>
    <lineage>
        <taxon>Bacteria</taxon>
        <taxon>Pseudomonadati</taxon>
        <taxon>Pseudomonadota</taxon>
        <taxon>Betaproteobacteria</taxon>
        <taxon>Burkholderiales</taxon>
        <taxon>Burkholderiaceae</taxon>
        <taxon>Paraburkholderia</taxon>
    </lineage>
</organism>
<dbReference type="RefSeq" id="WP_408144425.1">
    <property type="nucleotide sequence ID" value="NZ_JAQQCL010000006.1"/>
</dbReference>
<evidence type="ECO:0000256" key="5">
    <source>
        <dbReference type="ARBA" id="ARBA00023235"/>
    </source>
</evidence>
<keyword evidence="5" id="KW-0413">Isomerase</keyword>
<accession>A0ABW9ED85</accession>
<dbReference type="CDD" id="cd07067">
    <property type="entry name" value="HP_PGM_like"/>
    <property type="match status" value="1"/>
</dbReference>
<name>A0ABW9ED85_9BURK</name>
<dbReference type="PANTHER" id="PTHR11931">
    <property type="entry name" value="PHOSPHOGLYCERATE MUTASE"/>
    <property type="match status" value="1"/>
</dbReference>
<evidence type="ECO:0000256" key="4">
    <source>
        <dbReference type="ARBA" id="ARBA00023152"/>
    </source>
</evidence>
<dbReference type="Pfam" id="PF00300">
    <property type="entry name" value="His_Phos_1"/>
    <property type="match status" value="1"/>
</dbReference>
<comment type="similarity">
    <text evidence="1">Belongs to the phosphoglycerate mutase family. BPG-dependent PGAM subfamily.</text>
</comment>
<keyword evidence="4" id="KW-0324">Glycolysis</keyword>
<dbReference type="Proteomes" id="UP001629392">
    <property type="component" value="Unassembled WGS sequence"/>
</dbReference>
<dbReference type="EMBL" id="JAQQCL010000006">
    <property type="protein sequence ID" value="MFM0716837.1"/>
    <property type="molecule type" value="Genomic_DNA"/>
</dbReference>
<proteinExistence type="inferred from homology"/>
<keyword evidence="3" id="KW-0312">Gluconeogenesis</keyword>
<reference evidence="6 7" key="1">
    <citation type="journal article" date="2024" name="Chem. Sci.">
        <title>Discovery of megapolipeptins by genome mining of a Burkholderiales bacteria collection.</title>
        <authorList>
            <person name="Paulo B.S."/>
            <person name="Recchia M.J.J."/>
            <person name="Lee S."/>
            <person name="Fergusson C.H."/>
            <person name="Romanowski S.B."/>
            <person name="Hernandez A."/>
            <person name="Krull N."/>
            <person name="Liu D.Y."/>
            <person name="Cavanagh H."/>
            <person name="Bos A."/>
            <person name="Gray C.A."/>
            <person name="Murphy B.T."/>
            <person name="Linington R.G."/>
            <person name="Eustaquio A.S."/>
        </authorList>
    </citation>
    <scope>NUCLEOTIDE SEQUENCE [LARGE SCALE GENOMIC DNA]</scope>
    <source>
        <strain evidence="6 7">RL17-350-BIC-E</strain>
    </source>
</reference>
<dbReference type="InterPro" id="IPR013078">
    <property type="entry name" value="His_Pase_superF_clade-1"/>
</dbReference>
<dbReference type="InterPro" id="IPR005952">
    <property type="entry name" value="Phosphogly_mut1"/>
</dbReference>
<evidence type="ECO:0000256" key="2">
    <source>
        <dbReference type="ARBA" id="ARBA00012028"/>
    </source>
</evidence>
<dbReference type="Gene3D" id="3.40.50.1240">
    <property type="entry name" value="Phosphoglycerate mutase-like"/>
    <property type="match status" value="1"/>
</dbReference>
<dbReference type="EC" id="5.4.2.11" evidence="2"/>
<protein>
    <recommendedName>
        <fullName evidence="2">phosphoglycerate mutase (2,3-diphosphoglycerate-dependent)</fullName>
        <ecNumber evidence="2">5.4.2.11</ecNumber>
    </recommendedName>
</protein>
<dbReference type="SMART" id="SM00855">
    <property type="entry name" value="PGAM"/>
    <property type="match status" value="1"/>
</dbReference>
<evidence type="ECO:0000256" key="3">
    <source>
        <dbReference type="ARBA" id="ARBA00022432"/>
    </source>
</evidence>
<evidence type="ECO:0000256" key="1">
    <source>
        <dbReference type="ARBA" id="ARBA00006717"/>
    </source>
</evidence>
<evidence type="ECO:0000313" key="6">
    <source>
        <dbReference type="EMBL" id="MFM0716837.1"/>
    </source>
</evidence>
<sequence>MELYLLRHGASTANERRLVCGAEDFPLSATGREQAQRVCENLARIPFTRVYSSPLSRARDTVAALDGVDRPVRIVPEIAELNTGAHSHRTLDDLWAMDARFRQPWLSPDMRYPEGECFREMVARMTGWYDRESKQWSSDDVVLVVGHEGTLRSILLRLLGLDLSTYPAFPIGNCDLLRATIDAGRPVTYTHIPLTDSVDQS</sequence>
<dbReference type="InterPro" id="IPR029033">
    <property type="entry name" value="His_PPase_superfam"/>
</dbReference>
<gene>
    <name evidence="6" type="ORF">PQQ73_10905</name>
</gene>
<comment type="caution">
    <text evidence="6">The sequence shown here is derived from an EMBL/GenBank/DDBJ whole genome shotgun (WGS) entry which is preliminary data.</text>
</comment>